<evidence type="ECO:0000313" key="5">
    <source>
        <dbReference type="Proteomes" id="UP000426265"/>
    </source>
</evidence>
<dbReference type="InterPro" id="IPR032675">
    <property type="entry name" value="LRR_dom_sf"/>
</dbReference>
<dbReference type="Pfam" id="PF24758">
    <property type="entry name" value="LRR_At5g56370"/>
    <property type="match status" value="1"/>
</dbReference>
<reference evidence="4 5" key="1">
    <citation type="submission" date="2019-11" db="EMBL/GenBank/DDBJ databases">
        <authorList>
            <person name="Jiao W.-B."/>
            <person name="Schneeberger K."/>
        </authorList>
    </citation>
    <scope>NUCLEOTIDE SEQUENCE [LARGE SCALE GENOMIC DNA]</scope>
    <source>
        <strain evidence="5">cv. An-1</strain>
    </source>
</reference>
<dbReference type="EMBL" id="CACRSJ010000104">
    <property type="protein sequence ID" value="VYS46579.1"/>
    <property type="molecule type" value="Genomic_DNA"/>
</dbReference>
<dbReference type="AlphaFoldDB" id="A0A654EB90"/>
<evidence type="ECO:0000313" key="3">
    <source>
        <dbReference type="Araport" id="AT1G19410"/>
    </source>
</evidence>
<dbReference type="PANTHER" id="PTHR31900">
    <property type="entry name" value="F-BOX/RNI SUPERFAMILY PROTEIN-RELATED"/>
    <property type="match status" value="1"/>
</dbReference>
<proteinExistence type="predicted"/>
<dbReference type="InterPro" id="IPR050232">
    <property type="entry name" value="FBL13/AtMIF1-like"/>
</dbReference>
<organism evidence="4 5">
    <name type="scientific">Arabidopsis thaliana</name>
    <name type="common">Mouse-ear cress</name>
    <dbReference type="NCBI Taxonomy" id="3702"/>
    <lineage>
        <taxon>Eukaryota</taxon>
        <taxon>Viridiplantae</taxon>
        <taxon>Streptophyta</taxon>
        <taxon>Embryophyta</taxon>
        <taxon>Tracheophyta</taxon>
        <taxon>Spermatophyta</taxon>
        <taxon>Magnoliopsida</taxon>
        <taxon>eudicotyledons</taxon>
        <taxon>Gunneridae</taxon>
        <taxon>Pentapetalae</taxon>
        <taxon>rosids</taxon>
        <taxon>malvids</taxon>
        <taxon>Brassicales</taxon>
        <taxon>Brassicaceae</taxon>
        <taxon>Camelineae</taxon>
        <taxon>Arabidopsis</taxon>
    </lineage>
</organism>
<accession>A0A654EB90</accession>
<dbReference type="KEGG" id="ath:AT1G19410"/>
<dbReference type="SMR" id="A0A654EB90"/>
<gene>
    <name evidence="3" type="ordered locus">At1g19410</name>
    <name evidence="4" type="ORF">AN1_LOCUS2078</name>
</gene>
<sequence>MEKINTDDLLVKILSFLPTKVAVTTSILSKRGSFFGCGTLPLHRVPVLESLPLKFSTLPFQPEDIKLCVEAAVSHCVRELFIDYYPHPYKFATLPFCVYTCKSLETLALSYAILMVVPRMACLPSLKNLLLQGVRYVDESFQLLDESHTVCFPSLKSLHLKEVISSDERYLRSLLANCPVLEELVMELDEYDTLGAVHIIVPSLKSLSLDIDCDRSSNVVEIVAPSLEYIKLNDHSDNKFLIENMPKLEEAYIDANIFEYEKFLGAFTSVKRLRASPSIVSGRISGDGLNLCLMLQRSEARNVSAICFNQLESLKICTCKPYWSIILLRLLKGSPNLKVLELTDNKMPLCFKDPLVCWDQVTPVPECLLTSLETFKWTDLPPRQEARDMRTVLVLKNEMVKLLDDKIVRSERKEHIIFFFAITVSDIYVSSSSSP</sequence>
<name>A0A654EB90_ARATH</name>
<dbReference type="PANTHER" id="PTHR31900:SF28">
    <property type="entry name" value="FBD DOMAIN-CONTAINING PROTEIN"/>
    <property type="match status" value="1"/>
</dbReference>
<dbReference type="InterPro" id="IPR055411">
    <property type="entry name" value="LRR_FXL15/At3g58940/PEG3-like"/>
</dbReference>
<dbReference type="Pfam" id="PF08387">
    <property type="entry name" value="FBD"/>
    <property type="match status" value="1"/>
</dbReference>
<dbReference type="ExpressionAtlas" id="A0A654EB90">
    <property type="expression patterns" value="baseline and differential"/>
</dbReference>
<evidence type="ECO:0000259" key="1">
    <source>
        <dbReference type="Pfam" id="PF08387"/>
    </source>
</evidence>
<dbReference type="OMA" id="MVVPRMA"/>
<dbReference type="Proteomes" id="UP000426265">
    <property type="component" value="Unassembled WGS sequence"/>
</dbReference>
<dbReference type="Pfam" id="PF07723">
    <property type="entry name" value="LRR_2"/>
    <property type="match status" value="1"/>
</dbReference>
<dbReference type="InterPro" id="IPR013101">
    <property type="entry name" value="LRR_PRU1-like"/>
</dbReference>
<evidence type="ECO:0000313" key="4">
    <source>
        <dbReference type="EMBL" id="VYS46579.1"/>
    </source>
</evidence>
<feature type="domain" description="FBD" evidence="1">
    <location>
        <begin position="362"/>
        <end position="387"/>
    </location>
</feature>
<dbReference type="InterPro" id="IPR006566">
    <property type="entry name" value="FBD"/>
</dbReference>
<feature type="domain" description="F-box/LRR-repeat protein 15/At3g58940/PEG3-like LRR" evidence="2">
    <location>
        <begin position="148"/>
        <end position="249"/>
    </location>
</feature>
<dbReference type="GeneID" id="838524"/>
<dbReference type="Gene3D" id="3.80.10.10">
    <property type="entry name" value="Ribonuclease Inhibitor"/>
    <property type="match status" value="1"/>
</dbReference>
<protein>
    <submittedName>
        <fullName evidence="4">Uncharacterized protein</fullName>
    </submittedName>
</protein>
<evidence type="ECO:0000259" key="2">
    <source>
        <dbReference type="Pfam" id="PF24758"/>
    </source>
</evidence>
<dbReference type="Araport" id="AT1G19410"/>
<dbReference type="SUPFAM" id="SSF52047">
    <property type="entry name" value="RNI-like"/>
    <property type="match status" value="1"/>
</dbReference>